<dbReference type="AlphaFoldDB" id="A0A2S0Q8M8"/>
<evidence type="ECO:0008006" key="4">
    <source>
        <dbReference type="Google" id="ProtNLM"/>
    </source>
</evidence>
<protein>
    <recommendedName>
        <fullName evidence="4">PEP-CTERM protein-sorting domain-containing protein</fullName>
    </recommendedName>
</protein>
<reference evidence="2 3" key="1">
    <citation type="submission" date="2017-03" db="EMBL/GenBank/DDBJ databases">
        <title>Comparative genomics of the toxic Baltic Sea cyanobacteria Nodularia spumigena UHCC 0039 and its response on varying salinity.</title>
        <authorList>
            <person name="Teikari J.E."/>
        </authorList>
    </citation>
    <scope>NUCLEOTIDE SEQUENCE [LARGE SCALE GENOMIC DNA]</scope>
    <source>
        <strain evidence="2 3">UHCC 0039</strain>
    </source>
</reference>
<feature type="signal peptide" evidence="1">
    <location>
        <begin position="1"/>
        <end position="28"/>
    </location>
</feature>
<proteinExistence type="predicted"/>
<gene>
    <name evidence="2" type="ORF">BMF81_02705</name>
</gene>
<sequence>MLKSNFKSIAFLFSTLAVVLTMCESATAQLRINERDSIPRGQESEFLEFQRQNNQNLRQIRIMPDCSFGEGLGCNKTGTVVEQIINQSRGTNYQDILMRAAGGEDNYRKFAAFYDNNPQLPKVPYASFWRNDDPTIMDRAENVLGETISRSPLPGLGSITNNFVWSPSRGREISPRDGLLDLKYAYGRVLFEEVAKIPDLKQQINSLDLPPDIRKFYLDNISQGLRNLKSGNESGLKQSVLTLLSRPYTPGNPNDGWYGRQLVDVPETIASLEPPAGSTFLTGLPPVGGEQMMTGFIPPGLTETFIPSVTSPLWPYALIPLALLLLTFGDNGSSQAVEPPIIPPEPPTTQTVPEPSALTALLLFSLGMGILNYKQRFMQTKSKS</sequence>
<dbReference type="KEGG" id="nsp:BMF81_02705"/>
<dbReference type="EMBL" id="CP020114">
    <property type="protein sequence ID" value="AVZ30763.1"/>
    <property type="molecule type" value="Genomic_DNA"/>
</dbReference>
<keyword evidence="1" id="KW-0732">Signal</keyword>
<organism evidence="2 3">
    <name type="scientific">Nodularia spumigena UHCC 0039</name>
    <dbReference type="NCBI Taxonomy" id="1914872"/>
    <lineage>
        <taxon>Bacteria</taxon>
        <taxon>Bacillati</taxon>
        <taxon>Cyanobacteriota</taxon>
        <taxon>Cyanophyceae</taxon>
        <taxon>Nostocales</taxon>
        <taxon>Nodulariaceae</taxon>
        <taxon>Nodularia</taxon>
    </lineage>
</organism>
<dbReference type="GeneID" id="78018002"/>
<dbReference type="RefSeq" id="WP_006196642.1">
    <property type="nucleotide sequence ID" value="NZ_CAWNZE010000001.1"/>
</dbReference>
<evidence type="ECO:0000256" key="1">
    <source>
        <dbReference type="SAM" id="SignalP"/>
    </source>
</evidence>
<name>A0A2S0Q8M8_NODSP</name>
<feature type="chain" id="PRO_5015404269" description="PEP-CTERM protein-sorting domain-containing protein" evidence="1">
    <location>
        <begin position="29"/>
        <end position="384"/>
    </location>
</feature>
<evidence type="ECO:0000313" key="2">
    <source>
        <dbReference type="EMBL" id="AVZ30763.1"/>
    </source>
</evidence>
<accession>A0A2S0Q8M8</accession>
<dbReference type="Proteomes" id="UP000244056">
    <property type="component" value="Chromosome"/>
</dbReference>
<evidence type="ECO:0000313" key="3">
    <source>
        <dbReference type="Proteomes" id="UP000244056"/>
    </source>
</evidence>